<feature type="compositionally biased region" description="Polar residues" evidence="1">
    <location>
        <begin position="44"/>
        <end position="65"/>
    </location>
</feature>
<sequence length="146" mass="14886">MRVDPSLTPNAVPPAASRPSSASAGNEAAATSTSKGNDTRSNKDQAQSSTGLNPTSSDAGTSSDSPVVKQLKAQINALRQRLSALQRQMEAEWKQATVDKEAAARLQALSTEASSVSAALETAIGQLAQAQQAEGKSSGSLFSATA</sequence>
<protein>
    <submittedName>
        <fullName evidence="2">Uncharacterized protein</fullName>
    </submittedName>
</protein>
<gene>
    <name evidence="2" type="ORF">NKG59_00145</name>
</gene>
<dbReference type="EMBL" id="JAMYWC010000001">
    <property type="protein sequence ID" value="MCP1170739.1"/>
    <property type="molecule type" value="Genomic_DNA"/>
</dbReference>
<accession>A0AA41WQ73</accession>
<proteinExistence type="predicted"/>
<name>A0AA41WQ73_9RALS</name>
<dbReference type="AlphaFoldDB" id="A0AA41WQ73"/>
<evidence type="ECO:0000313" key="3">
    <source>
        <dbReference type="Proteomes" id="UP001162793"/>
    </source>
</evidence>
<organism evidence="2 3">
    <name type="scientific">Ralstonia chuxiongensis</name>
    <dbReference type="NCBI Taxonomy" id="2957504"/>
    <lineage>
        <taxon>Bacteria</taxon>
        <taxon>Pseudomonadati</taxon>
        <taxon>Pseudomonadota</taxon>
        <taxon>Betaproteobacteria</taxon>
        <taxon>Burkholderiales</taxon>
        <taxon>Burkholderiaceae</taxon>
        <taxon>Ralstonia</taxon>
    </lineage>
</organism>
<dbReference type="Proteomes" id="UP001162793">
    <property type="component" value="Unassembled WGS sequence"/>
</dbReference>
<keyword evidence="3" id="KW-1185">Reference proteome</keyword>
<dbReference type="RefSeq" id="WP_253534186.1">
    <property type="nucleotide sequence ID" value="NZ_JAMYWC010000001.1"/>
</dbReference>
<reference evidence="3" key="1">
    <citation type="journal article" date="2023" name="Front. Microbiol.">
        <title>Ralstonia chuxiongensis sp. nov., Ralstonia mojiangensis sp. nov., and Ralstonia soli sp. nov., isolated from tobacco fields, are three novel species in the family Burkholderiaceae.</title>
        <authorList>
            <person name="Lu C.H."/>
            <person name="Zhang Y.Y."/>
            <person name="Jiang N."/>
            <person name="Chen W."/>
            <person name="Shao X."/>
            <person name="Zhao Z.M."/>
            <person name="Lu W.L."/>
            <person name="Hu X."/>
            <person name="Xi Y.X."/>
            <person name="Zou S.Y."/>
            <person name="Wei Q.J."/>
            <person name="Lin Z.L."/>
            <person name="Gong L."/>
            <person name="Gai X.T."/>
            <person name="Zhang L.Q."/>
            <person name="Li J.Y."/>
            <person name="Jin Y."/>
            <person name="Xia Z.Y."/>
        </authorList>
    </citation>
    <scope>NUCLEOTIDE SEQUENCE [LARGE SCALE GENOMIC DNA]</scope>
    <source>
        <strain evidence="3">21YRMH01-3</strain>
    </source>
</reference>
<evidence type="ECO:0000313" key="2">
    <source>
        <dbReference type="EMBL" id="MCP1170739.1"/>
    </source>
</evidence>
<feature type="region of interest" description="Disordered" evidence="1">
    <location>
        <begin position="1"/>
        <end position="68"/>
    </location>
</feature>
<evidence type="ECO:0000256" key="1">
    <source>
        <dbReference type="SAM" id="MobiDB-lite"/>
    </source>
</evidence>
<comment type="caution">
    <text evidence="2">The sequence shown here is derived from an EMBL/GenBank/DDBJ whole genome shotgun (WGS) entry which is preliminary data.</text>
</comment>
<feature type="compositionally biased region" description="Low complexity" evidence="1">
    <location>
        <begin position="9"/>
        <end position="24"/>
    </location>
</feature>